<sequence>MLFSMVHAGVAWRISGWWPAVLTLPPSDPRRNLFSIDWWPPMRALGEAASGAGAPAGGGISNLMLLPLDWLTCFVSGWLTAIASCLPFRLRRRR</sequence>
<keyword evidence="1" id="KW-0812">Transmembrane</keyword>
<reference evidence="2 3" key="1">
    <citation type="submission" date="2018-12" db="EMBL/GenBank/DDBJ databases">
        <authorList>
            <person name="Toschakov S.V."/>
        </authorList>
    </citation>
    <scope>NUCLEOTIDE SEQUENCE [LARGE SCALE GENOMIC DNA]</scope>
    <source>
        <strain evidence="2 3">GM2012</strain>
    </source>
</reference>
<name>A0A432MGM9_9BACT</name>
<evidence type="ECO:0000313" key="3">
    <source>
        <dbReference type="Proteomes" id="UP000280296"/>
    </source>
</evidence>
<keyword evidence="1" id="KW-1133">Transmembrane helix</keyword>
<evidence type="ECO:0000313" key="2">
    <source>
        <dbReference type="EMBL" id="RUL85946.1"/>
    </source>
</evidence>
<reference evidence="2 3" key="2">
    <citation type="submission" date="2019-01" db="EMBL/GenBank/DDBJ databases">
        <title>Tautonia sociabilis, a novel thermotolerant planctomycete of Isosphaeraceae family, isolated from a 4000 m deep subterranean habitat.</title>
        <authorList>
            <person name="Kovaleva O.L."/>
            <person name="Elcheninov A.G."/>
            <person name="Van Heerden E."/>
            <person name="Toshchakov S.V."/>
            <person name="Novikov A."/>
            <person name="Bonch-Osmolovskaya E.A."/>
            <person name="Kublanov I.V."/>
        </authorList>
    </citation>
    <scope>NUCLEOTIDE SEQUENCE [LARGE SCALE GENOMIC DNA]</scope>
    <source>
        <strain evidence="2 3">GM2012</strain>
    </source>
</reference>
<dbReference type="Proteomes" id="UP000280296">
    <property type="component" value="Unassembled WGS sequence"/>
</dbReference>
<evidence type="ECO:0000256" key="1">
    <source>
        <dbReference type="SAM" id="Phobius"/>
    </source>
</evidence>
<protein>
    <submittedName>
        <fullName evidence="2">Uncharacterized protein</fullName>
    </submittedName>
</protein>
<keyword evidence="1" id="KW-0472">Membrane</keyword>
<dbReference type="AlphaFoldDB" id="A0A432MGM9"/>
<keyword evidence="3" id="KW-1185">Reference proteome</keyword>
<dbReference type="RefSeq" id="WP_126726737.1">
    <property type="nucleotide sequence ID" value="NZ_RYZH01000035.1"/>
</dbReference>
<proteinExistence type="predicted"/>
<dbReference type="EMBL" id="RYZH01000035">
    <property type="protein sequence ID" value="RUL85946.1"/>
    <property type="molecule type" value="Genomic_DNA"/>
</dbReference>
<feature type="transmembrane region" description="Helical" evidence="1">
    <location>
        <begin position="68"/>
        <end position="88"/>
    </location>
</feature>
<gene>
    <name evidence="2" type="ORF">TsocGM_17415</name>
</gene>
<comment type="caution">
    <text evidence="2">The sequence shown here is derived from an EMBL/GenBank/DDBJ whole genome shotgun (WGS) entry which is preliminary data.</text>
</comment>
<dbReference type="OrthoDB" id="9859084at2"/>
<organism evidence="2 3">
    <name type="scientific">Tautonia sociabilis</name>
    <dbReference type="NCBI Taxonomy" id="2080755"/>
    <lineage>
        <taxon>Bacteria</taxon>
        <taxon>Pseudomonadati</taxon>
        <taxon>Planctomycetota</taxon>
        <taxon>Planctomycetia</taxon>
        <taxon>Isosphaerales</taxon>
        <taxon>Isosphaeraceae</taxon>
        <taxon>Tautonia</taxon>
    </lineage>
</organism>
<accession>A0A432MGM9</accession>